<evidence type="ECO:0000313" key="5">
    <source>
        <dbReference type="EMBL" id="MVT26490.1"/>
    </source>
</evidence>
<keyword evidence="1" id="KW-0805">Transcription regulation</keyword>
<dbReference type="Proteomes" id="UP000460157">
    <property type="component" value="Unassembled WGS sequence"/>
</dbReference>
<dbReference type="SMART" id="SM00342">
    <property type="entry name" value="HTH_ARAC"/>
    <property type="match status" value="1"/>
</dbReference>
<dbReference type="SUPFAM" id="SSF46689">
    <property type="entry name" value="Homeodomain-like"/>
    <property type="match status" value="2"/>
</dbReference>
<evidence type="ECO:0000256" key="3">
    <source>
        <dbReference type="ARBA" id="ARBA00023163"/>
    </source>
</evidence>
<evidence type="ECO:0000313" key="6">
    <source>
        <dbReference type="Proteomes" id="UP000460157"/>
    </source>
</evidence>
<organism evidence="5 6">
    <name type="scientific">Nesterenkonia alkaliphila</name>
    <dbReference type="NCBI Taxonomy" id="1463631"/>
    <lineage>
        <taxon>Bacteria</taxon>
        <taxon>Bacillati</taxon>
        <taxon>Actinomycetota</taxon>
        <taxon>Actinomycetes</taxon>
        <taxon>Micrococcales</taxon>
        <taxon>Micrococcaceae</taxon>
        <taxon>Nesterenkonia</taxon>
    </lineage>
</organism>
<dbReference type="OrthoDB" id="186135at2"/>
<dbReference type="InterPro" id="IPR018060">
    <property type="entry name" value="HTH_AraC"/>
</dbReference>
<dbReference type="InterPro" id="IPR009057">
    <property type="entry name" value="Homeodomain-like_sf"/>
</dbReference>
<dbReference type="PROSITE" id="PS01124">
    <property type="entry name" value="HTH_ARAC_FAMILY_2"/>
    <property type="match status" value="1"/>
</dbReference>
<gene>
    <name evidence="5" type="ORF">GNZ21_09005</name>
</gene>
<evidence type="ECO:0000256" key="1">
    <source>
        <dbReference type="ARBA" id="ARBA00023015"/>
    </source>
</evidence>
<reference evidence="5 6" key="1">
    <citation type="submission" date="2019-12" db="EMBL/GenBank/DDBJ databases">
        <title>Nesterenkonia muleiensis sp. nov., a novel actinobacterium isolated from sap of Populus euphratica.</title>
        <authorList>
            <person name="Wang R."/>
        </authorList>
    </citation>
    <scope>NUCLEOTIDE SEQUENCE [LARGE SCALE GENOMIC DNA]</scope>
    <source>
        <strain evidence="5 6">F10</strain>
    </source>
</reference>
<comment type="caution">
    <text evidence="5">The sequence shown here is derived from an EMBL/GenBank/DDBJ whole genome shotgun (WGS) entry which is preliminary data.</text>
</comment>
<sequence length="300" mass="33904">MGAGASPVRPVEAVTNIQRAPVAPHLYDCVKLMFVRDGSAILTGAFDGRAVRAGEVIVLSAETLCGYEPEGPVTMTSIFVDRDYAIDQLFWQYADLLSDRWEARDFADELYTKPAQILRLGERQLQRLTPWLDELVALSSEGSLPERFHRMQALLFAVLDVVTPHMATTPIRQSRVQRNAIRRRFAPVRAEARTVARLLREEPARRWRLADLAAVVHLSTAQMSRIFTKAYGQTPISYLATVRVEALTRLLRETDLPVGKIMRQVGWNSRGHASAKFRQIVGITPSQYRRQNREPRRAAA</sequence>
<dbReference type="EMBL" id="WRPM01000067">
    <property type="protein sequence ID" value="MVT26490.1"/>
    <property type="molecule type" value="Genomic_DNA"/>
</dbReference>
<evidence type="ECO:0000259" key="4">
    <source>
        <dbReference type="PROSITE" id="PS01124"/>
    </source>
</evidence>
<accession>A0A7K1UJ41</accession>
<dbReference type="AlphaFoldDB" id="A0A7K1UJ41"/>
<feature type="domain" description="HTH araC/xylS-type" evidence="4">
    <location>
        <begin position="193"/>
        <end position="291"/>
    </location>
</feature>
<dbReference type="InterPro" id="IPR050204">
    <property type="entry name" value="AraC_XylS_family_regulators"/>
</dbReference>
<dbReference type="GO" id="GO:0043565">
    <property type="term" value="F:sequence-specific DNA binding"/>
    <property type="evidence" value="ECO:0007669"/>
    <property type="project" value="InterPro"/>
</dbReference>
<proteinExistence type="predicted"/>
<dbReference type="Gene3D" id="1.10.10.60">
    <property type="entry name" value="Homeodomain-like"/>
    <property type="match status" value="2"/>
</dbReference>
<dbReference type="PANTHER" id="PTHR46796:SF13">
    <property type="entry name" value="HTH-TYPE TRANSCRIPTIONAL ACTIVATOR RHAS"/>
    <property type="match status" value="1"/>
</dbReference>
<keyword evidence="3" id="KW-0804">Transcription</keyword>
<dbReference type="Pfam" id="PF12833">
    <property type="entry name" value="HTH_18"/>
    <property type="match status" value="1"/>
</dbReference>
<keyword evidence="2" id="KW-0238">DNA-binding</keyword>
<dbReference type="PANTHER" id="PTHR46796">
    <property type="entry name" value="HTH-TYPE TRANSCRIPTIONAL ACTIVATOR RHAS-RELATED"/>
    <property type="match status" value="1"/>
</dbReference>
<evidence type="ECO:0000256" key="2">
    <source>
        <dbReference type="ARBA" id="ARBA00023125"/>
    </source>
</evidence>
<dbReference type="GO" id="GO:0003700">
    <property type="term" value="F:DNA-binding transcription factor activity"/>
    <property type="evidence" value="ECO:0007669"/>
    <property type="project" value="InterPro"/>
</dbReference>
<protein>
    <submittedName>
        <fullName evidence="5">Helix-turn-helix domain-containing protein</fullName>
    </submittedName>
</protein>
<name>A0A7K1UJ41_9MICC</name>
<keyword evidence="6" id="KW-1185">Reference proteome</keyword>